<gene>
    <name evidence="2" type="ORF">GCM10011430_16110</name>
</gene>
<accession>A0A8J3F4E0</accession>
<keyword evidence="2" id="KW-0808">Transferase</keyword>
<dbReference type="GO" id="GO:0016757">
    <property type="term" value="F:glycosyltransferase activity"/>
    <property type="evidence" value="ECO:0007669"/>
    <property type="project" value="InterPro"/>
</dbReference>
<name>A0A8J3F4E0_9BURK</name>
<sequence>MIRVGFVLETDGWMGGINYYRNLFSALKLLSSPTIQPVIFVGTHVSDDVLGNFRDAEIVRSPLLDTHTLSGTLRRLLNKVTSRQDILLKQLLVRHDIKVLSHLGRFFNVGSIKTIGWITDFQHLHLPQFFSEKERKQRDTDFRAIAQYCDCVLLSSESAKNDLANFALAALPRAKVLQFVPEIDSMLEFTSIQELESKYGVTRPFFYVPNQFWIHKNHSVVIDALAHLQAQGIQATVLSTGSTKDYRHPDHFEKLMTRISELGLHNSFKALGLVPYKDLLSLMHYSLAIINPSFFEGWSSTVEEAKALGKTILLSNLPVHKEQNPAGGIFFDPKNSQELAEKMHLILTSIGNVSDIDDLNLKIADSYIAARLSFGEKYQHIVESSMGK</sequence>
<dbReference type="InterPro" id="IPR001296">
    <property type="entry name" value="Glyco_trans_1"/>
</dbReference>
<dbReference type="EMBL" id="BMDP01000002">
    <property type="protein sequence ID" value="GGI54437.1"/>
    <property type="molecule type" value="Genomic_DNA"/>
</dbReference>
<protein>
    <submittedName>
        <fullName evidence="2">Glycosyl transferase</fullName>
    </submittedName>
</protein>
<dbReference type="Proteomes" id="UP000627205">
    <property type="component" value="Unassembled WGS sequence"/>
</dbReference>
<dbReference type="PANTHER" id="PTHR46401:SF8">
    <property type="entry name" value="BLL6006 PROTEIN"/>
    <property type="match status" value="1"/>
</dbReference>
<organism evidence="2 3">
    <name type="scientific">Oxalicibacterium solurbis</name>
    <dbReference type="NCBI Taxonomy" id="69280"/>
    <lineage>
        <taxon>Bacteria</taxon>
        <taxon>Pseudomonadati</taxon>
        <taxon>Pseudomonadota</taxon>
        <taxon>Betaproteobacteria</taxon>
        <taxon>Burkholderiales</taxon>
        <taxon>Oxalobacteraceae</taxon>
        <taxon>Oxalicibacterium</taxon>
    </lineage>
</organism>
<dbReference type="CDD" id="cd03809">
    <property type="entry name" value="GT4_MtfB-like"/>
    <property type="match status" value="1"/>
</dbReference>
<dbReference type="RefSeq" id="WP_188420489.1">
    <property type="nucleotide sequence ID" value="NZ_BMDP01000002.1"/>
</dbReference>
<evidence type="ECO:0000313" key="2">
    <source>
        <dbReference type="EMBL" id="GGI54437.1"/>
    </source>
</evidence>
<dbReference type="AlphaFoldDB" id="A0A8J3F4E0"/>
<keyword evidence="3" id="KW-1185">Reference proteome</keyword>
<dbReference type="PANTHER" id="PTHR46401">
    <property type="entry name" value="GLYCOSYLTRANSFERASE WBBK-RELATED"/>
    <property type="match status" value="1"/>
</dbReference>
<reference evidence="2" key="1">
    <citation type="journal article" date="2014" name="Int. J. Syst. Evol. Microbiol.">
        <title>Complete genome sequence of Corynebacterium casei LMG S-19264T (=DSM 44701T), isolated from a smear-ripened cheese.</title>
        <authorList>
            <consortium name="US DOE Joint Genome Institute (JGI-PGF)"/>
            <person name="Walter F."/>
            <person name="Albersmeier A."/>
            <person name="Kalinowski J."/>
            <person name="Ruckert C."/>
        </authorList>
    </citation>
    <scope>NUCLEOTIDE SEQUENCE</scope>
    <source>
        <strain evidence="2">CCM 7664</strain>
    </source>
</reference>
<proteinExistence type="predicted"/>
<dbReference type="Pfam" id="PF00534">
    <property type="entry name" value="Glycos_transf_1"/>
    <property type="match status" value="1"/>
</dbReference>
<reference evidence="2" key="2">
    <citation type="submission" date="2020-09" db="EMBL/GenBank/DDBJ databases">
        <authorList>
            <person name="Sun Q."/>
            <person name="Sedlacek I."/>
        </authorList>
    </citation>
    <scope>NUCLEOTIDE SEQUENCE</scope>
    <source>
        <strain evidence="2">CCM 7664</strain>
    </source>
</reference>
<evidence type="ECO:0000313" key="3">
    <source>
        <dbReference type="Proteomes" id="UP000627205"/>
    </source>
</evidence>
<comment type="caution">
    <text evidence="2">The sequence shown here is derived from an EMBL/GenBank/DDBJ whole genome shotgun (WGS) entry which is preliminary data.</text>
</comment>
<dbReference type="Gene3D" id="3.40.50.2000">
    <property type="entry name" value="Glycogen Phosphorylase B"/>
    <property type="match status" value="1"/>
</dbReference>
<dbReference type="SUPFAM" id="SSF53756">
    <property type="entry name" value="UDP-Glycosyltransferase/glycogen phosphorylase"/>
    <property type="match status" value="1"/>
</dbReference>
<feature type="domain" description="Glycosyl transferase family 1" evidence="1">
    <location>
        <begin position="202"/>
        <end position="348"/>
    </location>
</feature>
<evidence type="ECO:0000259" key="1">
    <source>
        <dbReference type="Pfam" id="PF00534"/>
    </source>
</evidence>